<feature type="domain" description="Helicase C-terminal" evidence="6">
    <location>
        <begin position="890"/>
        <end position="1056"/>
    </location>
</feature>
<organism evidence="7 8">
    <name type="scientific">Purpureocillium takamizusanense</name>
    <dbReference type="NCBI Taxonomy" id="2060973"/>
    <lineage>
        <taxon>Eukaryota</taxon>
        <taxon>Fungi</taxon>
        <taxon>Dikarya</taxon>
        <taxon>Ascomycota</taxon>
        <taxon>Pezizomycotina</taxon>
        <taxon>Sordariomycetes</taxon>
        <taxon>Hypocreomycetidae</taxon>
        <taxon>Hypocreales</taxon>
        <taxon>Ophiocordycipitaceae</taxon>
        <taxon>Purpureocillium</taxon>
    </lineage>
</organism>
<dbReference type="GO" id="GO:0005524">
    <property type="term" value="F:ATP binding"/>
    <property type="evidence" value="ECO:0007669"/>
    <property type="project" value="InterPro"/>
</dbReference>
<dbReference type="OrthoDB" id="5857104at2759"/>
<evidence type="ECO:0000256" key="1">
    <source>
        <dbReference type="ARBA" id="ARBA00022741"/>
    </source>
</evidence>
<dbReference type="SMART" id="SM00490">
    <property type="entry name" value="HELICc"/>
    <property type="match status" value="1"/>
</dbReference>
<dbReference type="PROSITE" id="PS51194">
    <property type="entry name" value="HELICASE_CTER"/>
    <property type="match status" value="1"/>
</dbReference>
<dbReference type="GO" id="GO:0003678">
    <property type="term" value="F:DNA helicase activity"/>
    <property type="evidence" value="ECO:0007669"/>
    <property type="project" value="UniProtKB-EC"/>
</dbReference>
<dbReference type="AlphaFoldDB" id="A0A9Q8Q9V1"/>
<evidence type="ECO:0000256" key="4">
    <source>
        <dbReference type="SAM" id="MobiDB-lite"/>
    </source>
</evidence>
<dbReference type="SUPFAM" id="SSF46934">
    <property type="entry name" value="UBA-like"/>
    <property type="match status" value="1"/>
</dbReference>
<evidence type="ECO:0000313" key="8">
    <source>
        <dbReference type="Proteomes" id="UP000829364"/>
    </source>
</evidence>
<evidence type="ECO:0000256" key="3">
    <source>
        <dbReference type="ARBA" id="ARBA00022840"/>
    </source>
</evidence>
<dbReference type="InterPro" id="IPR000330">
    <property type="entry name" value="SNF2_N"/>
</dbReference>
<evidence type="ECO:0000256" key="2">
    <source>
        <dbReference type="ARBA" id="ARBA00022801"/>
    </source>
</evidence>
<dbReference type="EC" id="3.6.4.12" evidence="7"/>
<dbReference type="Gene3D" id="3.40.50.10810">
    <property type="entry name" value="Tandem AAA-ATPase domain"/>
    <property type="match status" value="1"/>
</dbReference>
<feature type="region of interest" description="Disordered" evidence="4">
    <location>
        <begin position="470"/>
        <end position="505"/>
    </location>
</feature>
<keyword evidence="8" id="KW-1185">Reference proteome</keyword>
<dbReference type="InterPro" id="IPR001650">
    <property type="entry name" value="Helicase_C-like"/>
</dbReference>
<dbReference type="GeneID" id="72063689"/>
<sequence length="1065" mass="119190">MVPTAGRCTGPATGHHCRCCSHIAPSRTPCQFLPPLLPLAMAQSSSPLPLRHSSAVPRTPSLARTSLPVDDFDELAGDTIPCSPAAFLRDRDTVTTQPTQILSRPTLQAPESSSPPSIVEVPASSPFRQANSSPAAPKPRFGSRLAPAGTFFRPPPRPQPAMAPKRPAPEPIILISDDEDDLTPSRGDIRPTTFKAKVAAFAYNPAADARETKQKLRQIYDVFGDRFPSDKVRGALKACKNDVEAAILYLEDQQRVPPPESPTLPPPKPNGRRLVSKAAMKGSASNPVLLSRDSSPIASPSPPKQPKRRLVQGLRRRGDSFSQEVPSPSEPPSSDDPLVIDLVGNDKEDEYEAELSPEPEYDDDRVLTCINESTAKELAAMTGVKENLLEPLMEKRPFNDLAQAKRVSINKKPGARKSARVSIGESVVEAVEIFLNAVSAIDQVVAQCEIKAQTVKSVIDTWDLDTFGHHRRSERATPDRDLPPTPTSVGSSRYTQPPIPRQPESMDGHCVMKSFQLFGLNWMSLLYNYDIGCILADEMGLGKTCQVISFVSHLVDDYQANGGGRRPWPNLIVVPPSTYNNWLIEFDKFAPDLSVIGYRGTQSERAEIAWSIKHEPEAYHVVLATYSQINSEDDIEAMQSIRVNCAVFDEGHKMKNPETKIYRDLKRIPAAWKMLLTGTPVQNNLMEMTALLNFINPQMFSGCMEHIRYIFSQKITIRDVSNGAFLYSERVKRARTILEPFILQRRKDQVLSDMPRKINTVVQCEMTETQKPVYREYEETFKLEPSQRVGRAQGRQNDQNNVWMQLRKAALHPLLFRRHFTDEKVEEMGRILMDRVPQSELHQTDIRHLIQELKNSSDFELHLWCRDYPRLLKQFDIPAAAELDSGKVRKLLELISQYQEDGDRVLVFSKFSRLIELLREVLALQGIDHRILMGNTNVAERQSLIDEFNEDASIPVFLLTTGAGGTGINLTAANKVIIFDQSDNPQDDIQAENRAHRLGQKRDVEVVRLISSGTMEELIYKACQKKIELANKVTGAVEEDDSDAGANLEQEVRKMMEAQEKMTPP</sequence>
<dbReference type="InterPro" id="IPR038718">
    <property type="entry name" value="SNF2-like_sf"/>
</dbReference>
<keyword evidence="2 7" id="KW-0378">Hydrolase</keyword>
<dbReference type="PANTHER" id="PTHR10799">
    <property type="entry name" value="SNF2/RAD54 HELICASE FAMILY"/>
    <property type="match status" value="1"/>
</dbReference>
<dbReference type="Pfam" id="PF00271">
    <property type="entry name" value="Helicase_C"/>
    <property type="match status" value="1"/>
</dbReference>
<dbReference type="GO" id="GO:0016787">
    <property type="term" value="F:hydrolase activity"/>
    <property type="evidence" value="ECO:0007669"/>
    <property type="project" value="UniProtKB-KW"/>
</dbReference>
<feature type="region of interest" description="Disordered" evidence="4">
    <location>
        <begin position="250"/>
        <end position="341"/>
    </location>
</feature>
<feature type="domain" description="Helicase ATP-binding" evidence="5">
    <location>
        <begin position="524"/>
        <end position="698"/>
    </location>
</feature>
<dbReference type="Pfam" id="PF00176">
    <property type="entry name" value="SNF2-rel_dom"/>
    <property type="match status" value="1"/>
</dbReference>
<protein>
    <submittedName>
        <fullName evidence="7">DNA helicase</fullName>
        <ecNumber evidence="7">3.6.4.12</ecNumber>
    </submittedName>
</protein>
<keyword evidence="1" id="KW-0547">Nucleotide-binding</keyword>
<dbReference type="KEGG" id="ptkz:JDV02_001727"/>
<dbReference type="CDD" id="cd18793">
    <property type="entry name" value="SF2_C_SNF"/>
    <property type="match status" value="1"/>
</dbReference>
<feature type="compositionally biased region" description="Polar residues" evidence="4">
    <location>
        <begin position="94"/>
        <end position="106"/>
    </location>
</feature>
<dbReference type="Gene3D" id="3.40.50.300">
    <property type="entry name" value="P-loop containing nucleotide triphosphate hydrolases"/>
    <property type="match status" value="1"/>
</dbReference>
<dbReference type="SMART" id="SM00487">
    <property type="entry name" value="DEXDc"/>
    <property type="match status" value="1"/>
</dbReference>
<dbReference type="CDD" id="cd14279">
    <property type="entry name" value="CUE"/>
    <property type="match status" value="1"/>
</dbReference>
<feature type="compositionally biased region" description="Low complexity" evidence="4">
    <location>
        <begin position="109"/>
        <end position="126"/>
    </location>
</feature>
<proteinExistence type="predicted"/>
<dbReference type="InterPro" id="IPR049730">
    <property type="entry name" value="SNF2/RAD54-like_C"/>
</dbReference>
<dbReference type="RefSeq" id="XP_047838645.1">
    <property type="nucleotide sequence ID" value="XM_047982679.1"/>
</dbReference>
<evidence type="ECO:0000259" key="5">
    <source>
        <dbReference type="PROSITE" id="PS51192"/>
    </source>
</evidence>
<keyword evidence="7" id="KW-0347">Helicase</keyword>
<feature type="compositionally biased region" description="Pro residues" evidence="4">
    <location>
        <begin position="256"/>
        <end position="269"/>
    </location>
</feature>
<dbReference type="InterPro" id="IPR014001">
    <property type="entry name" value="Helicase_ATP-bd"/>
</dbReference>
<accession>A0A9Q8Q9V1</accession>
<gene>
    <name evidence="7" type="primary">FUN30</name>
    <name evidence="7" type="ORF">JDV02_001727</name>
</gene>
<dbReference type="SUPFAM" id="SSF52540">
    <property type="entry name" value="P-loop containing nucleoside triphosphate hydrolases"/>
    <property type="match status" value="2"/>
</dbReference>
<name>A0A9Q8Q9V1_9HYPO</name>
<dbReference type="PROSITE" id="PS51192">
    <property type="entry name" value="HELICASE_ATP_BIND_1"/>
    <property type="match status" value="1"/>
</dbReference>
<feature type="compositionally biased region" description="Polar residues" evidence="4">
    <location>
        <begin position="283"/>
        <end position="298"/>
    </location>
</feature>
<reference evidence="7" key="1">
    <citation type="submission" date="2021-11" db="EMBL/GenBank/DDBJ databases">
        <title>Purpureocillium_takamizusanense_genome.</title>
        <authorList>
            <person name="Nguyen N.-H."/>
        </authorList>
    </citation>
    <scope>NUCLEOTIDE SEQUENCE</scope>
    <source>
        <strain evidence="7">PT3</strain>
    </source>
</reference>
<dbReference type="EMBL" id="CP086354">
    <property type="protein sequence ID" value="UNI15164.1"/>
    <property type="molecule type" value="Genomic_DNA"/>
</dbReference>
<dbReference type="Proteomes" id="UP000829364">
    <property type="component" value="Chromosome 1"/>
</dbReference>
<dbReference type="InterPro" id="IPR027417">
    <property type="entry name" value="P-loop_NTPase"/>
</dbReference>
<feature type="region of interest" description="Disordered" evidence="4">
    <location>
        <begin position="94"/>
        <end position="167"/>
    </location>
</feature>
<evidence type="ECO:0000313" key="7">
    <source>
        <dbReference type="EMBL" id="UNI15164.1"/>
    </source>
</evidence>
<keyword evidence="3" id="KW-0067">ATP-binding</keyword>
<dbReference type="InterPro" id="IPR009060">
    <property type="entry name" value="UBA-like_sf"/>
</dbReference>
<evidence type="ECO:0000259" key="6">
    <source>
        <dbReference type="PROSITE" id="PS51194"/>
    </source>
</evidence>